<dbReference type="PANTHER" id="PTHR43763:SF6">
    <property type="entry name" value="XAA-PRO AMINOPEPTIDASE 1"/>
    <property type="match status" value="1"/>
</dbReference>
<feature type="non-terminal residue" evidence="2">
    <location>
        <position position="1"/>
    </location>
</feature>
<evidence type="ECO:0000313" key="3">
    <source>
        <dbReference type="Proteomes" id="UP000681967"/>
    </source>
</evidence>
<protein>
    <recommendedName>
        <fullName evidence="1">Creatinase N-terminal domain-containing protein</fullName>
    </recommendedName>
</protein>
<comment type="caution">
    <text evidence="2">The sequence shown here is derived from an EMBL/GenBank/DDBJ whole genome shotgun (WGS) entry which is preliminary data.</text>
</comment>
<accession>A0A8S2Z5S9</accession>
<dbReference type="PANTHER" id="PTHR43763">
    <property type="entry name" value="XAA-PRO AMINOPEPTIDASE 1"/>
    <property type="match status" value="1"/>
</dbReference>
<reference evidence="2" key="1">
    <citation type="submission" date="2021-02" db="EMBL/GenBank/DDBJ databases">
        <authorList>
            <person name="Nowell W R."/>
        </authorList>
    </citation>
    <scope>NUCLEOTIDE SEQUENCE</scope>
</reference>
<dbReference type="InterPro" id="IPR000587">
    <property type="entry name" value="Creatinase_N"/>
</dbReference>
<dbReference type="EMBL" id="CAJOBH010100083">
    <property type="protein sequence ID" value="CAF4608495.1"/>
    <property type="molecule type" value="Genomic_DNA"/>
</dbReference>
<name>A0A8S2Z5S9_9BILA</name>
<dbReference type="InterPro" id="IPR050422">
    <property type="entry name" value="X-Pro_aminopeptidase_P"/>
</dbReference>
<feature type="non-terminal residue" evidence="2">
    <location>
        <position position="68"/>
    </location>
</feature>
<evidence type="ECO:0000259" key="1">
    <source>
        <dbReference type="Pfam" id="PF01321"/>
    </source>
</evidence>
<feature type="domain" description="Creatinase N-terminal" evidence="1">
    <location>
        <begin position="2"/>
        <end position="56"/>
    </location>
</feature>
<dbReference type="SUPFAM" id="SSF53092">
    <property type="entry name" value="Creatinase/prolidase N-terminal domain"/>
    <property type="match status" value="1"/>
</dbReference>
<dbReference type="InterPro" id="IPR029149">
    <property type="entry name" value="Creatin/AminoP/Spt16_N"/>
</dbReference>
<gene>
    <name evidence="2" type="ORF">BYL167_LOCUS40445</name>
</gene>
<dbReference type="AlphaFoldDB" id="A0A8S2Z5S9"/>
<organism evidence="2 3">
    <name type="scientific">Rotaria magnacalcarata</name>
    <dbReference type="NCBI Taxonomy" id="392030"/>
    <lineage>
        <taxon>Eukaryota</taxon>
        <taxon>Metazoa</taxon>
        <taxon>Spiralia</taxon>
        <taxon>Gnathifera</taxon>
        <taxon>Rotifera</taxon>
        <taxon>Eurotatoria</taxon>
        <taxon>Bdelloidea</taxon>
        <taxon>Philodinida</taxon>
        <taxon>Philodinidae</taxon>
        <taxon>Rotaria</taxon>
    </lineage>
</organism>
<dbReference type="Gene3D" id="3.40.350.10">
    <property type="entry name" value="Creatinase/prolidase N-terminal domain"/>
    <property type="match status" value="1"/>
</dbReference>
<dbReference type="Proteomes" id="UP000681967">
    <property type="component" value="Unassembled WGS sequence"/>
</dbReference>
<proteinExistence type="predicted"/>
<dbReference type="Pfam" id="PF01321">
    <property type="entry name" value="Creatinase_N"/>
    <property type="match status" value="1"/>
</dbReference>
<evidence type="ECO:0000313" key="2">
    <source>
        <dbReference type="EMBL" id="CAF4608495.1"/>
    </source>
</evidence>
<sequence length="68" mass="7848">RDWITGFRGSAGIAVISLRTAALWTDSRYFTQAEEELDCANWLLMRNENENVPKVITWLVTEASETNW</sequence>